<evidence type="ECO:0000313" key="2">
    <source>
        <dbReference type="EMBL" id="KAJ1097552.1"/>
    </source>
</evidence>
<proteinExistence type="predicted"/>
<comment type="caution">
    <text evidence="2">The sequence shown here is derived from an EMBL/GenBank/DDBJ whole genome shotgun (WGS) entry which is preliminary data.</text>
</comment>
<dbReference type="AlphaFoldDB" id="A0AAV7M267"/>
<evidence type="ECO:0000256" key="1">
    <source>
        <dbReference type="SAM" id="MobiDB-lite"/>
    </source>
</evidence>
<evidence type="ECO:0000313" key="3">
    <source>
        <dbReference type="Proteomes" id="UP001066276"/>
    </source>
</evidence>
<organism evidence="2 3">
    <name type="scientific">Pleurodeles waltl</name>
    <name type="common">Iberian ribbed newt</name>
    <dbReference type="NCBI Taxonomy" id="8319"/>
    <lineage>
        <taxon>Eukaryota</taxon>
        <taxon>Metazoa</taxon>
        <taxon>Chordata</taxon>
        <taxon>Craniata</taxon>
        <taxon>Vertebrata</taxon>
        <taxon>Euteleostomi</taxon>
        <taxon>Amphibia</taxon>
        <taxon>Batrachia</taxon>
        <taxon>Caudata</taxon>
        <taxon>Salamandroidea</taxon>
        <taxon>Salamandridae</taxon>
        <taxon>Pleurodelinae</taxon>
        <taxon>Pleurodeles</taxon>
    </lineage>
</organism>
<dbReference type="EMBL" id="JANPWB010000014">
    <property type="protein sequence ID" value="KAJ1097552.1"/>
    <property type="molecule type" value="Genomic_DNA"/>
</dbReference>
<protein>
    <submittedName>
        <fullName evidence="2">Uncharacterized protein</fullName>
    </submittedName>
</protein>
<accession>A0AAV7M267</accession>
<gene>
    <name evidence="2" type="ORF">NDU88_002670</name>
</gene>
<name>A0AAV7M267_PLEWA</name>
<keyword evidence="3" id="KW-1185">Reference proteome</keyword>
<feature type="region of interest" description="Disordered" evidence="1">
    <location>
        <begin position="1"/>
        <end position="125"/>
    </location>
</feature>
<sequence>MRPGGAGHPSLPPPPPVAKRRTHSSSLDPWHPSSKRCHLKTSSLPQEAAASPPGALPELRATPAPSRAGLRARPSRADPHSASSQPPPPRLRHRRPQAARGDLSAASRGQREDKGQQSESAAPLLHGAPLGNFFMAREPAVLPAGMPPFRGPHR</sequence>
<dbReference type="Proteomes" id="UP001066276">
    <property type="component" value="Chromosome 10"/>
</dbReference>
<reference evidence="2" key="1">
    <citation type="journal article" date="2022" name="bioRxiv">
        <title>Sequencing and chromosome-scale assembly of the giantPleurodeles waltlgenome.</title>
        <authorList>
            <person name="Brown T."/>
            <person name="Elewa A."/>
            <person name="Iarovenko S."/>
            <person name="Subramanian E."/>
            <person name="Araus A.J."/>
            <person name="Petzold A."/>
            <person name="Susuki M."/>
            <person name="Suzuki K.-i.T."/>
            <person name="Hayashi T."/>
            <person name="Toyoda A."/>
            <person name="Oliveira C."/>
            <person name="Osipova E."/>
            <person name="Leigh N.D."/>
            <person name="Simon A."/>
            <person name="Yun M.H."/>
        </authorList>
    </citation>
    <scope>NUCLEOTIDE SEQUENCE</scope>
    <source>
        <strain evidence="2">20211129_DDA</strain>
        <tissue evidence="2">Liver</tissue>
    </source>
</reference>